<sequence length="77" mass="8895">MNFFLLLFLVFFAPVLLLLVWLALSSCLGSRFRSQFPRMRPDSDAYGRDYLRTMASSGPAMSEQIELENLVESDREE</sequence>
<comment type="caution">
    <text evidence="1">The sequence shown here is derived from an EMBL/GenBank/DDBJ whole genome shotgun (WGS) entry which is preliminary data.</text>
</comment>
<protein>
    <submittedName>
        <fullName evidence="1">Uncharacterized protein</fullName>
    </submittedName>
</protein>
<name>A0ACC3B6A0_9EURO</name>
<gene>
    <name evidence="1" type="ORF">N8T08_003639</name>
</gene>
<keyword evidence="2" id="KW-1185">Reference proteome</keyword>
<evidence type="ECO:0000313" key="1">
    <source>
        <dbReference type="EMBL" id="KAK1145991.1"/>
    </source>
</evidence>
<reference evidence="1 2" key="1">
    <citation type="journal article" date="2023" name="ACS Omega">
        <title>Identification of the Neoaspergillic Acid Biosynthesis Gene Cluster by Establishing an In Vitro CRISPR-Ribonucleoprotein Genetic System in Aspergillus melleus.</title>
        <authorList>
            <person name="Yuan B."/>
            <person name="Grau M.F."/>
            <person name="Murata R.M."/>
            <person name="Torok T."/>
            <person name="Venkateswaran K."/>
            <person name="Stajich J.E."/>
            <person name="Wang C.C.C."/>
        </authorList>
    </citation>
    <scope>NUCLEOTIDE SEQUENCE [LARGE SCALE GENOMIC DNA]</scope>
    <source>
        <strain evidence="1 2">IMV 1140</strain>
    </source>
</reference>
<dbReference type="EMBL" id="JAOPJF010000020">
    <property type="protein sequence ID" value="KAK1145991.1"/>
    <property type="molecule type" value="Genomic_DNA"/>
</dbReference>
<proteinExistence type="predicted"/>
<accession>A0ACC3B6A0</accession>
<organism evidence="1 2">
    <name type="scientific">Aspergillus melleus</name>
    <dbReference type="NCBI Taxonomy" id="138277"/>
    <lineage>
        <taxon>Eukaryota</taxon>
        <taxon>Fungi</taxon>
        <taxon>Dikarya</taxon>
        <taxon>Ascomycota</taxon>
        <taxon>Pezizomycotina</taxon>
        <taxon>Eurotiomycetes</taxon>
        <taxon>Eurotiomycetidae</taxon>
        <taxon>Eurotiales</taxon>
        <taxon>Aspergillaceae</taxon>
        <taxon>Aspergillus</taxon>
        <taxon>Aspergillus subgen. Circumdati</taxon>
    </lineage>
</organism>
<dbReference type="Proteomes" id="UP001177260">
    <property type="component" value="Unassembled WGS sequence"/>
</dbReference>
<evidence type="ECO:0000313" key="2">
    <source>
        <dbReference type="Proteomes" id="UP001177260"/>
    </source>
</evidence>